<dbReference type="GO" id="GO:0003779">
    <property type="term" value="F:actin binding"/>
    <property type="evidence" value="ECO:0007669"/>
    <property type="project" value="UniProtKB-KW"/>
</dbReference>
<dbReference type="PROSITE" id="PS51263">
    <property type="entry name" value="ADF_H"/>
    <property type="match status" value="1"/>
</dbReference>
<dbReference type="EMBL" id="JXTC01000074">
    <property type="protein sequence ID" value="PON91454.1"/>
    <property type="molecule type" value="Genomic_DNA"/>
</dbReference>
<evidence type="ECO:0000313" key="4">
    <source>
        <dbReference type="EMBL" id="PON91454.1"/>
    </source>
</evidence>
<dbReference type="AlphaFoldDB" id="A0A2P5F0Y0"/>
<keyword evidence="2" id="KW-0009">Actin-binding</keyword>
<name>A0A2P5F0Y0_TREOI</name>
<dbReference type="SUPFAM" id="SSF55753">
    <property type="entry name" value="Actin depolymerizing proteins"/>
    <property type="match status" value="1"/>
</dbReference>
<dbReference type="GO" id="GO:0015629">
    <property type="term" value="C:actin cytoskeleton"/>
    <property type="evidence" value="ECO:0007669"/>
    <property type="project" value="InterPro"/>
</dbReference>
<evidence type="ECO:0000256" key="1">
    <source>
        <dbReference type="ARBA" id="ARBA00006844"/>
    </source>
</evidence>
<organism evidence="4 5">
    <name type="scientific">Trema orientale</name>
    <name type="common">Charcoal tree</name>
    <name type="synonym">Celtis orientalis</name>
    <dbReference type="NCBI Taxonomy" id="63057"/>
    <lineage>
        <taxon>Eukaryota</taxon>
        <taxon>Viridiplantae</taxon>
        <taxon>Streptophyta</taxon>
        <taxon>Embryophyta</taxon>
        <taxon>Tracheophyta</taxon>
        <taxon>Spermatophyta</taxon>
        <taxon>Magnoliopsida</taxon>
        <taxon>eudicotyledons</taxon>
        <taxon>Gunneridae</taxon>
        <taxon>Pentapetalae</taxon>
        <taxon>rosids</taxon>
        <taxon>fabids</taxon>
        <taxon>Rosales</taxon>
        <taxon>Cannabaceae</taxon>
        <taxon>Trema</taxon>
    </lineage>
</organism>
<dbReference type="GO" id="GO:0030042">
    <property type="term" value="P:actin filament depolymerization"/>
    <property type="evidence" value="ECO:0007669"/>
    <property type="project" value="InterPro"/>
</dbReference>
<evidence type="ECO:0000313" key="5">
    <source>
        <dbReference type="Proteomes" id="UP000237000"/>
    </source>
</evidence>
<gene>
    <name evidence="4" type="ORF">TorRG33x02_127370</name>
</gene>
<evidence type="ECO:0000259" key="3">
    <source>
        <dbReference type="PROSITE" id="PS51263"/>
    </source>
</evidence>
<comment type="similarity">
    <text evidence="1">Belongs to the actin-binding proteins ADF family.</text>
</comment>
<dbReference type="PANTHER" id="PTHR11913">
    <property type="entry name" value="COFILIN-RELATED"/>
    <property type="match status" value="1"/>
</dbReference>
<feature type="domain" description="ADF-H" evidence="3">
    <location>
        <begin position="1"/>
        <end position="68"/>
    </location>
</feature>
<evidence type="ECO:0000256" key="2">
    <source>
        <dbReference type="ARBA" id="ARBA00023203"/>
    </source>
</evidence>
<dbReference type="STRING" id="63057.A0A2P5F0Y0"/>
<comment type="caution">
    <text evidence="4">The sequence shown here is derived from an EMBL/GenBank/DDBJ whole genome shotgun (WGS) entry which is preliminary data.</text>
</comment>
<dbReference type="InterPro" id="IPR029006">
    <property type="entry name" value="ADF-H/Gelsolin-like_dom_sf"/>
</dbReference>
<sequence length="68" mass="8108">MISLHASLPEADYCRFAVYELEFSDEDNVQNNKIFFINWYWSPDLAKIKSKTIYTSTKYSLRRELHGI</sequence>
<keyword evidence="5" id="KW-1185">Reference proteome</keyword>
<dbReference type="InterPro" id="IPR002108">
    <property type="entry name" value="ADF-H"/>
</dbReference>
<dbReference type="Gene3D" id="3.40.20.10">
    <property type="entry name" value="Severin"/>
    <property type="match status" value="1"/>
</dbReference>
<dbReference type="Pfam" id="PF00241">
    <property type="entry name" value="Cofilin_ADF"/>
    <property type="match status" value="1"/>
</dbReference>
<reference evidence="5" key="1">
    <citation type="submission" date="2016-06" db="EMBL/GenBank/DDBJ databases">
        <title>Parallel loss of symbiosis genes in relatives of nitrogen-fixing non-legume Parasponia.</title>
        <authorList>
            <person name="Van Velzen R."/>
            <person name="Holmer R."/>
            <person name="Bu F."/>
            <person name="Rutten L."/>
            <person name="Van Zeijl A."/>
            <person name="Liu W."/>
            <person name="Santuari L."/>
            <person name="Cao Q."/>
            <person name="Sharma T."/>
            <person name="Shen D."/>
            <person name="Roswanjaya Y."/>
            <person name="Wardhani T."/>
            <person name="Kalhor M.S."/>
            <person name="Jansen J."/>
            <person name="Van den Hoogen J."/>
            <person name="Gungor B."/>
            <person name="Hartog M."/>
            <person name="Hontelez J."/>
            <person name="Verver J."/>
            <person name="Yang W.-C."/>
            <person name="Schijlen E."/>
            <person name="Repin R."/>
            <person name="Schilthuizen M."/>
            <person name="Schranz E."/>
            <person name="Heidstra R."/>
            <person name="Miyata K."/>
            <person name="Fedorova E."/>
            <person name="Kohlen W."/>
            <person name="Bisseling T."/>
            <person name="Smit S."/>
            <person name="Geurts R."/>
        </authorList>
    </citation>
    <scope>NUCLEOTIDE SEQUENCE [LARGE SCALE GENOMIC DNA]</scope>
    <source>
        <strain evidence="5">cv. RG33-2</strain>
    </source>
</reference>
<accession>A0A2P5F0Y0</accession>
<dbReference type="InterPro" id="IPR017904">
    <property type="entry name" value="ADF/Cofilin"/>
</dbReference>
<dbReference type="InParanoid" id="A0A2P5F0Y0"/>
<dbReference type="Proteomes" id="UP000237000">
    <property type="component" value="Unassembled WGS sequence"/>
</dbReference>
<proteinExistence type="inferred from homology"/>
<protein>
    <submittedName>
        <fullName evidence="4">ADF/Cofilin/Destrin</fullName>
    </submittedName>
</protein>